<feature type="signal peptide" evidence="1">
    <location>
        <begin position="1"/>
        <end position="20"/>
    </location>
</feature>
<dbReference type="KEGG" id="scr:SCHRY_v1c06220"/>
<dbReference type="EMBL" id="CP005077">
    <property type="protein sequence ID" value="AGM25198.1"/>
    <property type="molecule type" value="Genomic_DNA"/>
</dbReference>
<reference evidence="2 3" key="1">
    <citation type="journal article" date="2013" name="Genome Biol. Evol.">
        <title>Complete genomes of two dipteran-associated spiroplasmas provided insights into the origin, dynamics, and impacts of viral invasion in spiroplasma.</title>
        <authorList>
            <person name="Ku C."/>
            <person name="Lo W.S."/>
            <person name="Chen L.L."/>
            <person name="Kuo C.H."/>
        </authorList>
    </citation>
    <scope>NUCLEOTIDE SEQUENCE [LARGE SCALE GENOMIC DNA]</scope>
    <source>
        <strain evidence="2 3">DF-1</strain>
    </source>
</reference>
<dbReference type="AlphaFoldDB" id="R4U3W2"/>
<feature type="chain" id="PRO_5004380026" description="Lipoprotein" evidence="1">
    <location>
        <begin position="21"/>
        <end position="222"/>
    </location>
</feature>
<evidence type="ECO:0008006" key="4">
    <source>
        <dbReference type="Google" id="ProtNLM"/>
    </source>
</evidence>
<dbReference type="NCBIfam" id="NF038029">
    <property type="entry name" value="LP_plasma"/>
    <property type="match status" value="1"/>
</dbReference>
<protein>
    <recommendedName>
        <fullName evidence="4">Lipoprotein</fullName>
    </recommendedName>
</protein>
<gene>
    <name evidence="2" type="ORF">SCHRY_v1c06220</name>
</gene>
<evidence type="ECO:0000313" key="2">
    <source>
        <dbReference type="EMBL" id="AGM25198.1"/>
    </source>
</evidence>
<dbReference type="Proteomes" id="UP000013964">
    <property type="component" value="Chromosome"/>
</dbReference>
<dbReference type="RefSeq" id="WP_016339023.1">
    <property type="nucleotide sequence ID" value="NC_021280.1"/>
</dbReference>
<evidence type="ECO:0000313" key="3">
    <source>
        <dbReference type="Proteomes" id="UP000013964"/>
    </source>
</evidence>
<dbReference type="HOGENOM" id="CLU_1244681_0_0_14"/>
<dbReference type="PROSITE" id="PS51257">
    <property type="entry name" value="PROKAR_LIPOPROTEIN"/>
    <property type="match status" value="1"/>
</dbReference>
<evidence type="ECO:0000256" key="1">
    <source>
        <dbReference type="SAM" id="SignalP"/>
    </source>
</evidence>
<sequence length="222" mass="23751">MKKILAILGAVSLTATGSSAVVACNSNKAATVDLKAIDSKAVELKTAQDVFSVKNMAYYAQELSASIIAKGSNVIFKWLNSSEDTIAIVVDKAEELTAKKLAYNGLGAEGGQGSILDFVDNAINIAFTTDLFKGNSFVGENKAYSLFTSGIENNDKVYENGTVFNITFKSSAKGIEEGIIKAEAEATTWKEASIKVQLVVDASQFPKAEKKLNKTLKSIRLF</sequence>
<keyword evidence="3" id="KW-1185">Reference proteome</keyword>
<accession>R4U3W2</accession>
<dbReference type="InterPro" id="IPR054816">
    <property type="entry name" value="Lipoprotein_mollicutes-type_CS"/>
</dbReference>
<organism evidence="2 3">
    <name type="scientific">Spiroplasma chrysopicola DF-1</name>
    <dbReference type="NCBI Taxonomy" id="1276227"/>
    <lineage>
        <taxon>Bacteria</taxon>
        <taxon>Bacillati</taxon>
        <taxon>Mycoplasmatota</taxon>
        <taxon>Mollicutes</taxon>
        <taxon>Entomoplasmatales</taxon>
        <taxon>Spiroplasmataceae</taxon>
        <taxon>Spiroplasma</taxon>
    </lineage>
</organism>
<dbReference type="PATRIC" id="fig|1276227.3.peg.626"/>
<proteinExistence type="predicted"/>
<keyword evidence="1" id="KW-0732">Signal</keyword>
<name>R4U3W2_9MOLU</name>
<dbReference type="OrthoDB" id="390336at2"/>